<dbReference type="SMART" id="SM00355">
    <property type="entry name" value="ZnF_C2H2"/>
    <property type="match status" value="2"/>
</dbReference>
<evidence type="ECO:0000259" key="2">
    <source>
        <dbReference type="SMART" id="SM00355"/>
    </source>
</evidence>
<gene>
    <name evidence="3" type="ORF">CCHLO57077_00018125</name>
</gene>
<protein>
    <recommendedName>
        <fullName evidence="2">C2H2-type domain-containing protein</fullName>
    </recommendedName>
</protein>
<dbReference type="Pfam" id="PF11951">
    <property type="entry name" value="Fungal_trans_2"/>
    <property type="match status" value="1"/>
</dbReference>
<name>A0AA35M5U8_9HYPO</name>
<evidence type="ECO:0000256" key="1">
    <source>
        <dbReference type="ARBA" id="ARBA00023242"/>
    </source>
</evidence>
<dbReference type="InterPro" id="IPR053157">
    <property type="entry name" value="Sterol_Uptake_Regulator"/>
</dbReference>
<comment type="caution">
    <text evidence="3">The sequence shown here is derived from an EMBL/GenBank/DDBJ whole genome shotgun (WGS) entry which is preliminary data.</text>
</comment>
<dbReference type="PANTHER" id="PTHR47784">
    <property type="entry name" value="STEROL UPTAKE CONTROL PROTEIN 2"/>
    <property type="match status" value="1"/>
</dbReference>
<dbReference type="InterPro" id="IPR022698">
    <property type="entry name" value="OrsD"/>
</dbReference>
<feature type="domain" description="C2H2-type" evidence="2">
    <location>
        <begin position="25"/>
        <end position="47"/>
    </location>
</feature>
<dbReference type="EMBL" id="CABFNP030001058">
    <property type="protein sequence ID" value="CAI6091013.1"/>
    <property type="molecule type" value="Genomic_DNA"/>
</dbReference>
<organism evidence="3 4">
    <name type="scientific">Clonostachys chloroleuca</name>
    <dbReference type="NCBI Taxonomy" id="1926264"/>
    <lineage>
        <taxon>Eukaryota</taxon>
        <taxon>Fungi</taxon>
        <taxon>Dikarya</taxon>
        <taxon>Ascomycota</taxon>
        <taxon>Pezizomycotina</taxon>
        <taxon>Sordariomycetes</taxon>
        <taxon>Hypocreomycetidae</taxon>
        <taxon>Hypocreales</taxon>
        <taxon>Bionectriaceae</taxon>
        <taxon>Clonostachys</taxon>
    </lineage>
</organism>
<keyword evidence="4" id="KW-1185">Reference proteome</keyword>
<evidence type="ECO:0000313" key="3">
    <source>
        <dbReference type="EMBL" id="CAI6091013.1"/>
    </source>
</evidence>
<evidence type="ECO:0000313" key="4">
    <source>
        <dbReference type="Proteomes" id="UP001160390"/>
    </source>
</evidence>
<dbReference type="InterPro" id="IPR013087">
    <property type="entry name" value="Znf_C2H2_type"/>
</dbReference>
<dbReference type="GO" id="GO:0001228">
    <property type="term" value="F:DNA-binding transcription activator activity, RNA polymerase II-specific"/>
    <property type="evidence" value="ECO:0007669"/>
    <property type="project" value="TreeGrafter"/>
</dbReference>
<keyword evidence="1" id="KW-0539">Nucleus</keyword>
<feature type="domain" description="C2H2-type" evidence="2">
    <location>
        <begin position="102"/>
        <end position="127"/>
    </location>
</feature>
<sequence>MSRMESGINIQPQELLYFNKRYQVIICTSCQYAIQPTALDRHLKEIHALQRHRRQPYTDYASRLPLKQPSELLGTRLGTGPSISLGENEDFPVPGLPVISGLQCLDPGCGHLCVSVKRMQSHWKAEHHKSGCAALDWQSVPLQTFFRGNLLRYFTHPALSVMLLPDTSTESADDQIGAIHDAWASHADLTEFDKSLLAHYLQSTHLSIANRHGNTRLWRISVPRIAASNYLLRHGILALSAQHLLNTEQSQSTDRQRLMEAASEHHDKAMAAFQATIDAKPSSALECHGIIAFIHVNTLLYFSNYGENSLSGVEDLFLADASRPDLGYLSPWLHYVRHGCHLVCGFWDTIGNGPLASLAASWDIPIMMEDERSSRIATILLSALDHDCLDGYQIFDEIHNVYVQAASELALAINAAQKFGSALTIWDAIRLWLLTLSLDFVNEVKKETPRSMILLACYCIILENLGNAWFADGLSTRLLSLTLTKLQNGQRELLQEVTQRIASILR</sequence>
<dbReference type="InterPro" id="IPR021858">
    <property type="entry name" value="Fun_TF"/>
</dbReference>
<dbReference type="AlphaFoldDB" id="A0AA35M5U8"/>
<accession>A0AA35M5U8</accession>
<dbReference type="PANTHER" id="PTHR47784:SF5">
    <property type="entry name" value="STEROL UPTAKE CONTROL PROTEIN 2"/>
    <property type="match status" value="1"/>
</dbReference>
<proteinExistence type="predicted"/>
<reference evidence="3" key="1">
    <citation type="submission" date="2023-01" db="EMBL/GenBank/DDBJ databases">
        <authorList>
            <person name="Piombo E."/>
        </authorList>
    </citation>
    <scope>NUCLEOTIDE SEQUENCE</scope>
</reference>
<dbReference type="Pfam" id="PF12013">
    <property type="entry name" value="OrsD"/>
    <property type="match status" value="1"/>
</dbReference>
<dbReference type="Proteomes" id="UP001160390">
    <property type="component" value="Unassembled WGS sequence"/>
</dbReference>